<evidence type="ECO:0000313" key="2">
    <source>
        <dbReference type="EMBL" id="BCA94920.1"/>
    </source>
</evidence>
<dbReference type="Proteomes" id="UP000502894">
    <property type="component" value="Chromosome"/>
</dbReference>
<dbReference type="SUPFAM" id="SSF53756">
    <property type="entry name" value="UDP-Glycosyltransferase/glycogen phosphorylase"/>
    <property type="match status" value="1"/>
</dbReference>
<sequence length="377" mass="42315">MLRKIIYITGTRADYGLMREVLRRLEAADDIELSICVTGMHLSSLYGNTIKEIEADNFRICGIIPVDAENATHAAMARSIGHEIIGMIEVFERERPDLVLLLGDRGEMLAAAISAVHLNIPIVHVHGGERSGTVDEMIRHSISKLSHYHFVATESSKERLIRMGEVQAHVIVVGAPGLDEIHGFPRTNRELFYQRFRISCDKKTVLLIYHPVVQEYNEIKSQFQNVINAALAHNLQIVCLEPNSDAGGQLIRTALQEYVNHQDVRIIKHLQRAEFINCLANSDLMLGNSSSGIIEAASFNLVAVNVGTRQNLRECGDNIIHVENSFDSVFIGIKEALTREKQNYKNIYGDGHTSERCYQLLKTINLDSQILNKCNAY</sequence>
<feature type="domain" description="UDP-N-acetylglucosamine 2-epimerase" evidence="1">
    <location>
        <begin position="24"/>
        <end position="362"/>
    </location>
</feature>
<dbReference type="PANTHER" id="PTHR43174:SF3">
    <property type="entry name" value="UDP-N-ACETYLGLUCOSAMINE 2-EPIMERASE"/>
    <property type="match status" value="1"/>
</dbReference>
<dbReference type="Pfam" id="PF02350">
    <property type="entry name" value="Epimerase_2"/>
    <property type="match status" value="1"/>
</dbReference>
<dbReference type="InterPro" id="IPR003331">
    <property type="entry name" value="UDP_GlcNAc_Epimerase_2_dom"/>
</dbReference>
<dbReference type="AlphaFoldDB" id="A0A6F8T437"/>
<dbReference type="EMBL" id="AP022839">
    <property type="protein sequence ID" value="BCA94920.1"/>
    <property type="molecule type" value="Genomic_DNA"/>
</dbReference>
<keyword evidence="3" id="KW-1185">Reference proteome</keyword>
<dbReference type="RefSeq" id="WP_173236655.1">
    <property type="nucleotide sequence ID" value="NZ_AP022839.1"/>
</dbReference>
<dbReference type="Gene3D" id="3.40.50.2000">
    <property type="entry name" value="Glycogen Phosphorylase B"/>
    <property type="match status" value="2"/>
</dbReference>
<evidence type="ECO:0000259" key="1">
    <source>
        <dbReference type="Pfam" id="PF02350"/>
    </source>
</evidence>
<dbReference type="NCBIfam" id="TIGR03568">
    <property type="entry name" value="NeuC_NnaA"/>
    <property type="match status" value="1"/>
</dbReference>
<protein>
    <submittedName>
        <fullName evidence="2">UDP-N,N'-diacetylbacillosamine 2-epimerase (Hydrolyzing)</fullName>
    </submittedName>
</protein>
<reference evidence="2" key="1">
    <citation type="journal article" date="2020" name="Microbiol. Resour. Announc.">
        <title>Complete Genome Sequence of Novel Psychrotolerant Legionella Strain TUM19329, Isolated from Antarctic Lake Sediment.</title>
        <authorList>
            <person name="Shimada S."/>
            <person name="Nakai R."/>
            <person name="Aoki K."/>
            <person name="Shimoeda N."/>
            <person name="Ohno G."/>
            <person name="Miyazaki Y."/>
            <person name="Kudoh S."/>
            <person name="Imura S."/>
            <person name="Watanabe K."/>
            <person name="Ishii Y."/>
            <person name="Tateda K."/>
        </authorList>
    </citation>
    <scope>NUCLEOTIDE SEQUENCE [LARGE SCALE GENOMIC DNA]</scope>
    <source>
        <strain evidence="2">TUM19329</strain>
    </source>
</reference>
<organism evidence="2 3">
    <name type="scientific">Legionella antarctica</name>
    <dbReference type="NCBI Taxonomy" id="2708020"/>
    <lineage>
        <taxon>Bacteria</taxon>
        <taxon>Pseudomonadati</taxon>
        <taxon>Pseudomonadota</taxon>
        <taxon>Gammaproteobacteria</taxon>
        <taxon>Legionellales</taxon>
        <taxon>Legionellaceae</taxon>
        <taxon>Legionella</taxon>
    </lineage>
</organism>
<dbReference type="GO" id="GO:0006047">
    <property type="term" value="P:UDP-N-acetylglucosamine metabolic process"/>
    <property type="evidence" value="ECO:0007669"/>
    <property type="project" value="InterPro"/>
</dbReference>
<dbReference type="KEGG" id="lant:TUM19329_12810"/>
<dbReference type="CDD" id="cd03786">
    <property type="entry name" value="GTB_UDP-GlcNAc_2-Epimerase"/>
    <property type="match status" value="1"/>
</dbReference>
<dbReference type="InterPro" id="IPR029767">
    <property type="entry name" value="WecB-like"/>
</dbReference>
<dbReference type="PANTHER" id="PTHR43174">
    <property type="entry name" value="UDP-N-ACETYLGLUCOSAMINE 2-EPIMERASE"/>
    <property type="match status" value="1"/>
</dbReference>
<gene>
    <name evidence="2" type="ORF">TUM19329_12810</name>
</gene>
<dbReference type="InterPro" id="IPR020004">
    <property type="entry name" value="UDP-GlcNAc_Epase"/>
</dbReference>
<name>A0A6F8T437_9GAMM</name>
<dbReference type="GO" id="GO:0004553">
    <property type="term" value="F:hydrolase activity, hydrolyzing O-glycosyl compounds"/>
    <property type="evidence" value="ECO:0007669"/>
    <property type="project" value="InterPro"/>
</dbReference>
<evidence type="ECO:0000313" key="3">
    <source>
        <dbReference type="Proteomes" id="UP000502894"/>
    </source>
</evidence>
<proteinExistence type="predicted"/>
<accession>A0A6F8T437</accession>